<gene>
    <name evidence="2" type="ORF">SMSP2_01942</name>
</gene>
<dbReference type="Gene3D" id="2.60.120.260">
    <property type="entry name" value="Galactose-binding domain-like"/>
    <property type="match status" value="1"/>
</dbReference>
<sequence precursor="true">MRYLSILLAALILITSVLAVSPEELNKIRQASPAQAPAKPAQPRKILVFNLCQGFKHSSIPYVDAAVKIMGEKTGAYKSVISSDMAVFDDLSPYDAVLFNNTTHLKFENEARRENLMEFVKSGKGIIGIHAATDNFYNWPEAAEMMGGTFVSHPWGGGGTWAVKIDEPDHVINKSFNGKGFKIKDEIYLVKQLNLRQNAKILLSLDFSDEATRNADPSQNDVPISWVRKFEDGRVFYCSLGHVHQVLWNKAVLEHYLAGIQYALGDLEADDTPFAKDVSNLKPMLNGISDWQHDDGYAPVIAVNDFVKLNYDAPQILSEIEGLLAEFMASDATIAAKRYVSRILRVIGTDKSLPVLLELAKDPKTSDIALYALYGNKSEQLESAAIEVLIRSEGPERVGLINLLAQRGFLQAVPSFGGLMRSEDLEVAKAAIEGIGTIGDVQGCRVMQKLMLNCDPSLYETVYNSVLKCGFAALERGERFEAVEIFESVYHSDEPNDLQRASAYKGLALSGMRDFNRMISDGLSSKNRRIRRMAVNVLRETPQKSSEYIFREYDNMEPEKKLMMLDILADAEGAEPANSVAVADKALADSYEAIRAAGWRVMGRFAGEDKAFSAAQAAAAASGSVKEAARASLKRIILRGAPDTAGRLLSETDEPAVIREILNVIDECQIKSAFDAVEGILDSDERAVRIAALKVLKGMPEKLEPSRALDILEDSRGSSELRAAESMVRGVLAAADKPDTASDILIQRFESTDSDDIKSSLINLLGGLADGKSLDFICSTMTTASPSVQDACVKALADWPDSRPLERLYGLAVNSDNRIHRALALRGYVSKINAAKAGSNEKNRMYRKAIQIADSAGEKKQVLSALSQAGTYDAMMMSLEYLSDADVAAEAELAAVQNAKRAVYHDHRRVINALENVENAGKPITECIGGLKEIAAGFENYLVCWKATEYITAGNKSAKELFDHVTEIEKSGFSEEFFYPFPVGTNAGKPWMLDFEHYYKGDNRLIYAKTWIHSDSGGDYVLLVNSDDGVKLWLNGEVVHANNVVRPATQSDRVEINLKQGWNQLAAKVTQGGGQWAFFARLETIDGGRPGAVYSAASKD</sequence>
<dbReference type="SUPFAM" id="SSF48371">
    <property type="entry name" value="ARM repeat"/>
    <property type="match status" value="1"/>
</dbReference>
<reference evidence="3" key="1">
    <citation type="submission" date="2017-02" db="EMBL/GenBank/DDBJ databases">
        <title>Comparative genomics and description of representatives of a novel lineage of planctomycetes thriving in anoxic sediments.</title>
        <authorList>
            <person name="Spring S."/>
            <person name="Bunk B."/>
            <person name="Sproer C."/>
        </authorList>
    </citation>
    <scope>NUCLEOTIDE SEQUENCE [LARGE SCALE GENOMIC DNA]</scope>
    <source>
        <strain evidence="3">SM-Chi-D1</strain>
    </source>
</reference>
<organism evidence="2 3">
    <name type="scientific">Limihaloglobus sulfuriphilus</name>
    <dbReference type="NCBI Taxonomy" id="1851148"/>
    <lineage>
        <taxon>Bacteria</taxon>
        <taxon>Pseudomonadati</taxon>
        <taxon>Planctomycetota</taxon>
        <taxon>Phycisphaerae</taxon>
        <taxon>Sedimentisphaerales</taxon>
        <taxon>Sedimentisphaeraceae</taxon>
        <taxon>Limihaloglobus</taxon>
    </lineage>
</organism>
<dbReference type="InterPro" id="IPR029062">
    <property type="entry name" value="Class_I_gatase-like"/>
</dbReference>
<dbReference type="OrthoDB" id="9785923at2"/>
<dbReference type="Pfam" id="PF06283">
    <property type="entry name" value="ThuA"/>
    <property type="match status" value="1"/>
</dbReference>
<dbReference type="STRING" id="1851148.SMSP2_01942"/>
<dbReference type="InterPro" id="IPR016024">
    <property type="entry name" value="ARM-type_fold"/>
</dbReference>
<feature type="domain" description="ThuA-like" evidence="1">
    <location>
        <begin position="45"/>
        <end position="263"/>
    </location>
</feature>
<name>A0A1Q2MFS1_9BACT</name>
<dbReference type="PANTHER" id="PTHR40469:SF2">
    <property type="entry name" value="GALACTOSE-BINDING DOMAIN-LIKE SUPERFAMILY PROTEIN"/>
    <property type="match status" value="1"/>
</dbReference>
<dbReference type="KEGG" id="pbas:SMSP2_01942"/>
<dbReference type="Proteomes" id="UP000188181">
    <property type="component" value="Chromosome"/>
</dbReference>
<dbReference type="SUPFAM" id="SSF52317">
    <property type="entry name" value="Class I glutamine amidotransferase-like"/>
    <property type="match status" value="1"/>
</dbReference>
<dbReference type="AlphaFoldDB" id="A0A1Q2MFS1"/>
<dbReference type="EMBL" id="CP019646">
    <property type="protein sequence ID" value="AQQ71566.1"/>
    <property type="molecule type" value="Genomic_DNA"/>
</dbReference>
<dbReference type="Gene3D" id="3.40.50.880">
    <property type="match status" value="1"/>
</dbReference>
<dbReference type="InterPro" id="IPR011989">
    <property type="entry name" value="ARM-like"/>
</dbReference>
<dbReference type="RefSeq" id="WP_146683731.1">
    <property type="nucleotide sequence ID" value="NZ_CP019646.1"/>
</dbReference>
<evidence type="ECO:0000313" key="2">
    <source>
        <dbReference type="EMBL" id="AQQ71566.1"/>
    </source>
</evidence>
<dbReference type="InterPro" id="IPR029010">
    <property type="entry name" value="ThuA-like"/>
</dbReference>
<accession>A0A1Q2MFS1</accession>
<keyword evidence="3" id="KW-1185">Reference proteome</keyword>
<evidence type="ECO:0000313" key="3">
    <source>
        <dbReference type="Proteomes" id="UP000188181"/>
    </source>
</evidence>
<evidence type="ECO:0000259" key="1">
    <source>
        <dbReference type="Pfam" id="PF06283"/>
    </source>
</evidence>
<dbReference type="Gene3D" id="1.25.10.10">
    <property type="entry name" value="Leucine-rich Repeat Variant"/>
    <property type="match status" value="2"/>
</dbReference>
<dbReference type="PANTHER" id="PTHR40469">
    <property type="entry name" value="SECRETED GLYCOSYL HYDROLASE"/>
    <property type="match status" value="1"/>
</dbReference>
<proteinExistence type="predicted"/>
<protein>
    <submittedName>
        <fullName evidence="2">Cytochrome c551/c552</fullName>
    </submittedName>
</protein>